<protein>
    <submittedName>
        <fullName evidence="1">Uncharacterized protein</fullName>
    </submittedName>
</protein>
<comment type="caution">
    <text evidence="1">The sequence shown here is derived from an EMBL/GenBank/DDBJ whole genome shotgun (WGS) entry which is preliminary data.</text>
</comment>
<sequence length="136" mass="15459">MAHQSICRSVLITKGTGWTKRVASSTRFFGVFHLALRGSSIASRLCLWMEPTCMGDTAECMTTNLSVCINAVLKGTRFFPISAIVRATYERLQQLWIRKWQEAHAQVVAEDLRLWKVPTASLPLQARGRVVRRSWH</sequence>
<keyword evidence="2" id="KW-1185">Reference proteome</keyword>
<gene>
    <name evidence="1" type="ORF">PIB30_083496</name>
</gene>
<accession>A0ABU6QRV9</accession>
<evidence type="ECO:0000313" key="2">
    <source>
        <dbReference type="Proteomes" id="UP001341840"/>
    </source>
</evidence>
<dbReference type="EMBL" id="JASCZI010001322">
    <property type="protein sequence ID" value="MED6114745.1"/>
    <property type="molecule type" value="Genomic_DNA"/>
</dbReference>
<organism evidence="1 2">
    <name type="scientific">Stylosanthes scabra</name>
    <dbReference type="NCBI Taxonomy" id="79078"/>
    <lineage>
        <taxon>Eukaryota</taxon>
        <taxon>Viridiplantae</taxon>
        <taxon>Streptophyta</taxon>
        <taxon>Embryophyta</taxon>
        <taxon>Tracheophyta</taxon>
        <taxon>Spermatophyta</taxon>
        <taxon>Magnoliopsida</taxon>
        <taxon>eudicotyledons</taxon>
        <taxon>Gunneridae</taxon>
        <taxon>Pentapetalae</taxon>
        <taxon>rosids</taxon>
        <taxon>fabids</taxon>
        <taxon>Fabales</taxon>
        <taxon>Fabaceae</taxon>
        <taxon>Papilionoideae</taxon>
        <taxon>50 kb inversion clade</taxon>
        <taxon>dalbergioids sensu lato</taxon>
        <taxon>Dalbergieae</taxon>
        <taxon>Pterocarpus clade</taxon>
        <taxon>Stylosanthes</taxon>
    </lineage>
</organism>
<evidence type="ECO:0000313" key="1">
    <source>
        <dbReference type="EMBL" id="MED6114745.1"/>
    </source>
</evidence>
<dbReference type="Proteomes" id="UP001341840">
    <property type="component" value="Unassembled WGS sequence"/>
</dbReference>
<proteinExistence type="predicted"/>
<name>A0ABU6QRV9_9FABA</name>
<reference evidence="1 2" key="1">
    <citation type="journal article" date="2023" name="Plants (Basel)">
        <title>Bridging the Gap: Combining Genomics and Transcriptomics Approaches to Understand Stylosanthes scabra, an Orphan Legume from the Brazilian Caatinga.</title>
        <authorList>
            <person name="Ferreira-Neto J.R.C."/>
            <person name="da Silva M.D."/>
            <person name="Binneck E."/>
            <person name="de Melo N.F."/>
            <person name="da Silva R.H."/>
            <person name="de Melo A.L.T.M."/>
            <person name="Pandolfi V."/>
            <person name="Bustamante F.O."/>
            <person name="Brasileiro-Vidal A.C."/>
            <person name="Benko-Iseppon A.M."/>
        </authorList>
    </citation>
    <scope>NUCLEOTIDE SEQUENCE [LARGE SCALE GENOMIC DNA]</scope>
    <source>
        <tissue evidence="1">Leaves</tissue>
    </source>
</reference>